<proteinExistence type="predicted"/>
<feature type="region of interest" description="Disordered" evidence="1">
    <location>
        <begin position="1"/>
        <end position="39"/>
    </location>
</feature>
<sequence>GTAAAAAPTGAASGSAVRPAADPCHHSGARPTLRQGDTGPAVKQAQCYLLHTLIIDDIIEVDGDFDAETALRVRQFQSCTGLPVNGVVGAETWSVFEEYVSSGRVC</sequence>
<dbReference type="InterPro" id="IPR036366">
    <property type="entry name" value="PGBDSf"/>
</dbReference>
<comment type="caution">
    <text evidence="3">The sequence shown here is derived from an EMBL/GenBank/DDBJ whole genome shotgun (WGS) entry which is preliminary data.</text>
</comment>
<dbReference type="Proteomes" id="UP000176005">
    <property type="component" value="Unassembled WGS sequence"/>
</dbReference>
<feature type="non-terminal residue" evidence="3">
    <location>
        <position position="1"/>
    </location>
</feature>
<evidence type="ECO:0000256" key="1">
    <source>
        <dbReference type="SAM" id="MobiDB-lite"/>
    </source>
</evidence>
<gene>
    <name evidence="3" type="ORF">AN218_30350</name>
</gene>
<dbReference type="Pfam" id="PF01471">
    <property type="entry name" value="PG_binding_1"/>
    <property type="match status" value="1"/>
</dbReference>
<reference evidence="3 4" key="1">
    <citation type="journal article" date="2016" name="Front. Microbiol.">
        <title>Comparative Genomics Analysis of Streptomyces Species Reveals Their Adaptation to the Marine Environment and Their Diversity at the Genomic Level.</title>
        <authorList>
            <person name="Tian X."/>
            <person name="Zhang Z."/>
            <person name="Yang T."/>
            <person name="Chen M."/>
            <person name="Li J."/>
            <person name="Chen F."/>
            <person name="Yang J."/>
            <person name="Li W."/>
            <person name="Zhang B."/>
            <person name="Zhang Z."/>
            <person name="Wu J."/>
            <person name="Zhang C."/>
            <person name="Long L."/>
            <person name="Xiao J."/>
        </authorList>
    </citation>
    <scope>NUCLEOTIDE SEQUENCE [LARGE SCALE GENOMIC DNA]</scope>
    <source>
        <strain evidence="3 4">SCSIO 10429</strain>
    </source>
</reference>
<protein>
    <recommendedName>
        <fullName evidence="2">Peptidoglycan binding-like domain-containing protein</fullName>
    </recommendedName>
</protein>
<name>A0A1E7KRS4_9ACTN</name>
<evidence type="ECO:0000259" key="2">
    <source>
        <dbReference type="Pfam" id="PF01471"/>
    </source>
</evidence>
<feature type="domain" description="Peptidoglycan binding-like" evidence="2">
    <location>
        <begin position="38"/>
        <end position="94"/>
    </location>
</feature>
<accession>A0A1E7KRS4</accession>
<dbReference type="Gene3D" id="1.10.101.10">
    <property type="entry name" value="PGBD-like superfamily/PGBD"/>
    <property type="match status" value="1"/>
</dbReference>
<evidence type="ECO:0000313" key="3">
    <source>
        <dbReference type="EMBL" id="OEV06553.1"/>
    </source>
</evidence>
<dbReference type="SUPFAM" id="SSF47090">
    <property type="entry name" value="PGBD-like"/>
    <property type="match status" value="1"/>
</dbReference>
<feature type="compositionally biased region" description="Low complexity" evidence="1">
    <location>
        <begin position="1"/>
        <end position="16"/>
    </location>
</feature>
<dbReference type="RefSeq" id="WP_070020250.1">
    <property type="nucleotide sequence ID" value="NZ_LJGW01000623.1"/>
</dbReference>
<dbReference type="InterPro" id="IPR002477">
    <property type="entry name" value="Peptidoglycan-bd-like"/>
</dbReference>
<dbReference type="EMBL" id="LJGW01000623">
    <property type="protein sequence ID" value="OEV06553.1"/>
    <property type="molecule type" value="Genomic_DNA"/>
</dbReference>
<organism evidence="3 4">
    <name type="scientific">Streptomyces nanshensis</name>
    <dbReference type="NCBI Taxonomy" id="518642"/>
    <lineage>
        <taxon>Bacteria</taxon>
        <taxon>Bacillati</taxon>
        <taxon>Actinomycetota</taxon>
        <taxon>Actinomycetes</taxon>
        <taxon>Kitasatosporales</taxon>
        <taxon>Streptomycetaceae</taxon>
        <taxon>Streptomyces</taxon>
    </lineage>
</organism>
<dbReference type="InterPro" id="IPR036365">
    <property type="entry name" value="PGBD-like_sf"/>
</dbReference>
<evidence type="ECO:0000313" key="4">
    <source>
        <dbReference type="Proteomes" id="UP000176005"/>
    </source>
</evidence>
<keyword evidence="4" id="KW-1185">Reference proteome</keyword>
<dbReference type="AlphaFoldDB" id="A0A1E7KRS4"/>